<organism evidence="1 2">
    <name type="scientific">Diploptera punctata</name>
    <name type="common">Pacific beetle cockroach</name>
    <dbReference type="NCBI Taxonomy" id="6984"/>
    <lineage>
        <taxon>Eukaryota</taxon>
        <taxon>Metazoa</taxon>
        <taxon>Ecdysozoa</taxon>
        <taxon>Arthropoda</taxon>
        <taxon>Hexapoda</taxon>
        <taxon>Insecta</taxon>
        <taxon>Pterygota</taxon>
        <taxon>Neoptera</taxon>
        <taxon>Polyneoptera</taxon>
        <taxon>Dictyoptera</taxon>
        <taxon>Blattodea</taxon>
        <taxon>Blaberoidea</taxon>
        <taxon>Blaberidae</taxon>
        <taxon>Diplopterinae</taxon>
        <taxon>Diploptera</taxon>
    </lineage>
</organism>
<dbReference type="AlphaFoldDB" id="A0AAD7ZJJ3"/>
<dbReference type="EMBL" id="JASPKZ010007902">
    <property type="protein sequence ID" value="KAJ9581520.1"/>
    <property type="molecule type" value="Genomic_DNA"/>
</dbReference>
<name>A0AAD7ZJJ3_DIPPU</name>
<reference evidence="1" key="2">
    <citation type="submission" date="2023-05" db="EMBL/GenBank/DDBJ databases">
        <authorList>
            <person name="Fouks B."/>
        </authorList>
    </citation>
    <scope>NUCLEOTIDE SEQUENCE</scope>
    <source>
        <strain evidence="1">Stay&amp;Tobe</strain>
        <tissue evidence="1">Testes</tissue>
    </source>
</reference>
<feature type="non-terminal residue" evidence="1">
    <location>
        <position position="70"/>
    </location>
</feature>
<keyword evidence="2" id="KW-1185">Reference proteome</keyword>
<reference evidence="1" key="1">
    <citation type="journal article" date="2023" name="IScience">
        <title>Live-bearing cockroach genome reveals convergent evolutionary mechanisms linked to viviparity in insects and beyond.</title>
        <authorList>
            <person name="Fouks B."/>
            <person name="Harrison M.C."/>
            <person name="Mikhailova A.A."/>
            <person name="Marchal E."/>
            <person name="English S."/>
            <person name="Carruthers M."/>
            <person name="Jennings E.C."/>
            <person name="Chiamaka E.L."/>
            <person name="Frigard R.A."/>
            <person name="Pippel M."/>
            <person name="Attardo G.M."/>
            <person name="Benoit J.B."/>
            <person name="Bornberg-Bauer E."/>
            <person name="Tobe S.S."/>
        </authorList>
    </citation>
    <scope>NUCLEOTIDE SEQUENCE</scope>
    <source>
        <strain evidence="1">Stay&amp;Tobe</strain>
    </source>
</reference>
<accession>A0AAD7ZJJ3</accession>
<comment type="caution">
    <text evidence="1">The sequence shown here is derived from an EMBL/GenBank/DDBJ whole genome shotgun (WGS) entry which is preliminary data.</text>
</comment>
<feature type="non-terminal residue" evidence="1">
    <location>
        <position position="1"/>
    </location>
</feature>
<dbReference type="Proteomes" id="UP001233999">
    <property type="component" value="Unassembled WGS sequence"/>
</dbReference>
<sequence length="70" mass="8332">FLPSGDPDIIYVFPSGVGQNDVGRFLLFSHWRIPIFFRFFPRKSGKMRIRILFRFFLRESGKIFGGSRFR</sequence>
<proteinExistence type="predicted"/>
<gene>
    <name evidence="1" type="ORF">L9F63_023302</name>
</gene>
<evidence type="ECO:0000313" key="2">
    <source>
        <dbReference type="Proteomes" id="UP001233999"/>
    </source>
</evidence>
<protein>
    <submittedName>
        <fullName evidence="1">Uncharacterized protein</fullName>
    </submittedName>
</protein>
<evidence type="ECO:0000313" key="1">
    <source>
        <dbReference type="EMBL" id="KAJ9581520.1"/>
    </source>
</evidence>